<feature type="transmembrane region" description="Helical" evidence="5">
    <location>
        <begin position="199"/>
        <end position="226"/>
    </location>
</feature>
<keyword evidence="2 5" id="KW-0812">Transmembrane</keyword>
<comment type="subcellular location">
    <subcellularLocation>
        <location evidence="1">Membrane</location>
        <topology evidence="1">Multi-pass membrane protein</topology>
    </subcellularLocation>
</comment>
<protein>
    <submittedName>
        <fullName evidence="7">NnrU family protein</fullName>
    </submittedName>
</protein>
<evidence type="ECO:0000256" key="4">
    <source>
        <dbReference type="ARBA" id="ARBA00023136"/>
    </source>
</evidence>
<evidence type="ECO:0000256" key="1">
    <source>
        <dbReference type="ARBA" id="ARBA00004141"/>
    </source>
</evidence>
<proteinExistence type="predicted"/>
<evidence type="ECO:0000256" key="2">
    <source>
        <dbReference type="ARBA" id="ARBA00022692"/>
    </source>
</evidence>
<dbReference type="InterPro" id="IPR009915">
    <property type="entry name" value="NnrU_dom"/>
</dbReference>
<dbReference type="Proteomes" id="UP001597521">
    <property type="component" value="Unassembled WGS sequence"/>
</dbReference>
<evidence type="ECO:0000313" key="8">
    <source>
        <dbReference type="Proteomes" id="UP001597521"/>
    </source>
</evidence>
<dbReference type="Pfam" id="PF07298">
    <property type="entry name" value="NnrU"/>
    <property type="match status" value="1"/>
</dbReference>
<name>A0ABW5QIS7_9HYPH</name>
<feature type="domain" description="NnrU" evidence="6">
    <location>
        <begin position="12"/>
        <end position="223"/>
    </location>
</feature>
<feature type="transmembrane region" description="Helical" evidence="5">
    <location>
        <begin position="6"/>
        <end position="23"/>
    </location>
</feature>
<keyword evidence="4 5" id="KW-0472">Membrane</keyword>
<comment type="caution">
    <text evidence="7">The sequence shown here is derived from an EMBL/GenBank/DDBJ whole genome shotgun (WGS) entry which is preliminary data.</text>
</comment>
<dbReference type="EMBL" id="JBHUNP010000001">
    <property type="protein sequence ID" value="MFD2647672.1"/>
    <property type="molecule type" value="Genomic_DNA"/>
</dbReference>
<keyword evidence="8" id="KW-1185">Reference proteome</keyword>
<accession>A0ABW5QIS7</accession>
<feature type="transmembrane region" description="Helical" evidence="5">
    <location>
        <begin position="79"/>
        <end position="98"/>
    </location>
</feature>
<keyword evidence="3 5" id="KW-1133">Transmembrane helix</keyword>
<gene>
    <name evidence="7" type="ORF">ACFSX5_07710</name>
</gene>
<evidence type="ECO:0000256" key="3">
    <source>
        <dbReference type="ARBA" id="ARBA00022989"/>
    </source>
</evidence>
<feature type="transmembrane region" description="Helical" evidence="5">
    <location>
        <begin position="119"/>
        <end position="137"/>
    </location>
</feature>
<sequence length="227" mass="25007">MDDFAAWTPFGTALVAFLASHAIPARPPLRRRLTALMGDRLYLALYSALSIVLLVWLVHAAAGAPFVELWSFENWQRHVPALLVPISFGLGAAGLFTPNPLSMSAARRPFDESRPGVTALTRHPVLMALALWTASHLVPNGDLSHVILFGTFLVLSIGGMFILDRRARRRLGEAEWTALARRYRVLQWPRGRWLDCRTVLLGLAGVVFAFAFALLHEVIIGVPALAP</sequence>
<evidence type="ECO:0000313" key="7">
    <source>
        <dbReference type="EMBL" id="MFD2647672.1"/>
    </source>
</evidence>
<reference evidence="8" key="1">
    <citation type="journal article" date="2019" name="Int. J. Syst. Evol. Microbiol.">
        <title>The Global Catalogue of Microorganisms (GCM) 10K type strain sequencing project: providing services to taxonomists for standard genome sequencing and annotation.</title>
        <authorList>
            <consortium name="The Broad Institute Genomics Platform"/>
            <consortium name="The Broad Institute Genome Sequencing Center for Infectious Disease"/>
            <person name="Wu L."/>
            <person name="Ma J."/>
        </authorList>
    </citation>
    <scope>NUCLEOTIDE SEQUENCE [LARGE SCALE GENOMIC DNA]</scope>
    <source>
        <strain evidence="8">CCM 7427</strain>
    </source>
</reference>
<dbReference type="RefSeq" id="WP_386832691.1">
    <property type="nucleotide sequence ID" value="NZ_JBHUNP010000001.1"/>
</dbReference>
<evidence type="ECO:0000259" key="6">
    <source>
        <dbReference type="Pfam" id="PF07298"/>
    </source>
</evidence>
<organism evidence="7 8">
    <name type="scientific">Devosia albogilva</name>
    <dbReference type="NCBI Taxonomy" id="429726"/>
    <lineage>
        <taxon>Bacteria</taxon>
        <taxon>Pseudomonadati</taxon>
        <taxon>Pseudomonadota</taxon>
        <taxon>Alphaproteobacteria</taxon>
        <taxon>Hyphomicrobiales</taxon>
        <taxon>Devosiaceae</taxon>
        <taxon>Devosia</taxon>
    </lineage>
</organism>
<evidence type="ECO:0000256" key="5">
    <source>
        <dbReference type="SAM" id="Phobius"/>
    </source>
</evidence>
<feature type="transmembrane region" description="Helical" evidence="5">
    <location>
        <begin position="143"/>
        <end position="163"/>
    </location>
</feature>
<feature type="transmembrane region" description="Helical" evidence="5">
    <location>
        <begin position="43"/>
        <end position="67"/>
    </location>
</feature>